<dbReference type="GO" id="GO:0019148">
    <property type="term" value="F:D-cysteine desulfhydrase activity"/>
    <property type="evidence" value="ECO:0007669"/>
    <property type="project" value="TreeGrafter"/>
</dbReference>
<dbReference type="PANTHER" id="PTHR43780">
    <property type="entry name" value="1-AMINOCYCLOPROPANE-1-CARBOXYLATE DEAMINASE-RELATED"/>
    <property type="match status" value="1"/>
</dbReference>
<comment type="similarity">
    <text evidence="2">Belongs to the ACC deaminase/D-cysteine desulfhydrase family.</text>
</comment>
<comment type="caution">
    <text evidence="7">The sequence shown here is derived from an EMBL/GenBank/DDBJ whole genome shotgun (WGS) entry which is preliminary data.</text>
</comment>
<feature type="active site" description="Nucleophile" evidence="4">
    <location>
        <position position="70"/>
    </location>
</feature>
<dbReference type="Gene3D" id="3.40.50.1100">
    <property type="match status" value="2"/>
</dbReference>
<evidence type="ECO:0000256" key="5">
    <source>
        <dbReference type="PIRSR" id="PIRSR006278-2"/>
    </source>
</evidence>
<organism evidence="7 8">
    <name type="scientific">Candidatus Avidehalobacter gallistercoris</name>
    <dbReference type="NCBI Taxonomy" id="2840694"/>
    <lineage>
        <taxon>Bacteria</taxon>
        <taxon>Bacillati</taxon>
        <taxon>Bacillota</taxon>
        <taxon>Clostridia</taxon>
        <taxon>Eubacteriales</taxon>
        <taxon>Peptococcaceae</taxon>
        <taxon>Peptococcaceae incertae sedis</taxon>
        <taxon>Candidatus Avidehalobacter</taxon>
    </lineage>
</organism>
<feature type="modified residue" description="N6-(pyridoxal phosphate)lysine" evidence="5">
    <location>
        <position position="43"/>
    </location>
</feature>
<evidence type="ECO:0000256" key="4">
    <source>
        <dbReference type="PIRSR" id="PIRSR006278-1"/>
    </source>
</evidence>
<dbReference type="SUPFAM" id="SSF53686">
    <property type="entry name" value="Tryptophan synthase beta subunit-like PLP-dependent enzymes"/>
    <property type="match status" value="1"/>
</dbReference>
<dbReference type="GO" id="GO:1901605">
    <property type="term" value="P:alpha-amino acid metabolic process"/>
    <property type="evidence" value="ECO:0007669"/>
    <property type="project" value="UniProtKB-ARBA"/>
</dbReference>
<evidence type="ECO:0000256" key="1">
    <source>
        <dbReference type="ARBA" id="ARBA00001933"/>
    </source>
</evidence>
<gene>
    <name evidence="7" type="ORF">IAB00_06740</name>
</gene>
<comment type="cofactor">
    <cofactor evidence="1">
        <name>pyridoxal 5'-phosphate</name>
        <dbReference type="ChEBI" id="CHEBI:597326"/>
    </cofactor>
</comment>
<dbReference type="EMBL" id="DVMH01000033">
    <property type="protein sequence ID" value="HIU10916.1"/>
    <property type="molecule type" value="Genomic_DNA"/>
</dbReference>
<dbReference type="Proteomes" id="UP000824124">
    <property type="component" value="Unassembled WGS sequence"/>
</dbReference>
<accession>A0A9D1HM88</accession>
<dbReference type="AlphaFoldDB" id="A0A9D1HM88"/>
<keyword evidence="3 5" id="KW-0663">Pyridoxal phosphate</keyword>
<evidence type="ECO:0000256" key="3">
    <source>
        <dbReference type="ARBA" id="ARBA00022898"/>
    </source>
</evidence>
<feature type="domain" description="Tryptophan synthase beta chain-like PALP" evidence="6">
    <location>
        <begin position="5"/>
        <end position="304"/>
    </location>
</feature>
<dbReference type="Pfam" id="PF00291">
    <property type="entry name" value="PALP"/>
    <property type="match status" value="1"/>
</dbReference>
<name>A0A9D1HM88_9FIRM</name>
<sequence>MKKIELGLFPTPLQKSSLSIELGNICLYLKRDDLCGIGFGGNKVRKLEYILADAIAKGADCVVTGGGSRSNQTVAAAACCAKAGLEVHIVIPESAPNVTKSLITLSGGILHTTPDGQRSTLTKTMRNVAKELQAQGQTPYTIPVGASSPLGAVGYVEAMREICSQAAELNIAIDHVICCGGTGNTYAGVALGAKLYSPKTRATVISIGRRFAHKETLLRQIHKTEALLKCESGIELDDLHIHFSCGKGAGLPSVKGWEAIKRMVAAEGIFLDPYYTGKAFAGLMELSQYETLHPGENVVFLHTGGMVSLIGETS</sequence>
<proteinExistence type="inferred from homology"/>
<evidence type="ECO:0000259" key="6">
    <source>
        <dbReference type="Pfam" id="PF00291"/>
    </source>
</evidence>
<reference evidence="7" key="2">
    <citation type="journal article" date="2021" name="PeerJ">
        <title>Extensive microbial diversity within the chicken gut microbiome revealed by metagenomics and culture.</title>
        <authorList>
            <person name="Gilroy R."/>
            <person name="Ravi A."/>
            <person name="Getino M."/>
            <person name="Pursley I."/>
            <person name="Horton D.L."/>
            <person name="Alikhan N.F."/>
            <person name="Baker D."/>
            <person name="Gharbi K."/>
            <person name="Hall N."/>
            <person name="Watson M."/>
            <person name="Adriaenssens E.M."/>
            <person name="Foster-Nyarko E."/>
            <person name="Jarju S."/>
            <person name="Secka A."/>
            <person name="Antonio M."/>
            <person name="Oren A."/>
            <person name="Chaudhuri R.R."/>
            <person name="La Ragione R."/>
            <person name="Hildebrand F."/>
            <person name="Pallen M.J."/>
        </authorList>
    </citation>
    <scope>NUCLEOTIDE SEQUENCE</scope>
    <source>
        <strain evidence="7">2830</strain>
    </source>
</reference>
<dbReference type="InterPro" id="IPR036052">
    <property type="entry name" value="TrpB-like_PALP_sf"/>
</dbReference>
<evidence type="ECO:0000313" key="7">
    <source>
        <dbReference type="EMBL" id="HIU10916.1"/>
    </source>
</evidence>
<reference evidence="7" key="1">
    <citation type="submission" date="2020-10" db="EMBL/GenBank/DDBJ databases">
        <authorList>
            <person name="Gilroy R."/>
        </authorList>
    </citation>
    <scope>NUCLEOTIDE SEQUENCE</scope>
    <source>
        <strain evidence="7">2830</strain>
    </source>
</reference>
<dbReference type="PIRSF" id="PIRSF006278">
    <property type="entry name" value="ACCD_DCysDesulf"/>
    <property type="match status" value="1"/>
</dbReference>
<dbReference type="PANTHER" id="PTHR43780:SF2">
    <property type="entry name" value="1-AMINOCYCLOPROPANE-1-CARBOXYLATE DEAMINASE-RELATED"/>
    <property type="match status" value="1"/>
</dbReference>
<dbReference type="InterPro" id="IPR027278">
    <property type="entry name" value="ACCD_DCysDesulf"/>
</dbReference>
<protein>
    <submittedName>
        <fullName evidence="7">Pyridoxal-phosphate dependent enzyme</fullName>
    </submittedName>
</protein>
<evidence type="ECO:0000313" key="8">
    <source>
        <dbReference type="Proteomes" id="UP000824124"/>
    </source>
</evidence>
<dbReference type="InterPro" id="IPR001926">
    <property type="entry name" value="TrpB-like_PALP"/>
</dbReference>
<evidence type="ECO:0000256" key="2">
    <source>
        <dbReference type="ARBA" id="ARBA00008639"/>
    </source>
</evidence>